<keyword evidence="9 15" id="KW-0822">Tryptophan biosynthesis</keyword>
<dbReference type="InterPro" id="IPR005801">
    <property type="entry name" value="ADC_synthase"/>
</dbReference>
<comment type="pathway">
    <text evidence="2 15">Amino-acid biosynthesis; L-tryptophan biosynthesis; L-tryptophan from chorismate: step 1/5.</text>
</comment>
<evidence type="ECO:0000259" key="17">
    <source>
        <dbReference type="Pfam" id="PF04715"/>
    </source>
</evidence>
<dbReference type="InterPro" id="IPR015890">
    <property type="entry name" value="Chorismate_C"/>
</dbReference>
<protein>
    <recommendedName>
        <fullName evidence="6 15">Anthranilate synthase component 1</fullName>
        <ecNumber evidence="5 15">4.1.3.27</ecNumber>
    </recommendedName>
</protein>
<feature type="domain" description="Chorismate-utilising enzyme C-terminal" evidence="16">
    <location>
        <begin position="227"/>
        <end position="480"/>
    </location>
</feature>
<proteinExistence type="inferred from homology"/>
<keyword evidence="10 15" id="KW-0460">Magnesium</keyword>
<organism evidence="18 19">
    <name type="scientific">Desmospora activa DSM 45169</name>
    <dbReference type="NCBI Taxonomy" id="1121389"/>
    <lineage>
        <taxon>Bacteria</taxon>
        <taxon>Bacillati</taxon>
        <taxon>Bacillota</taxon>
        <taxon>Bacilli</taxon>
        <taxon>Bacillales</taxon>
        <taxon>Thermoactinomycetaceae</taxon>
        <taxon>Desmospora</taxon>
    </lineage>
</organism>
<keyword evidence="19" id="KW-1185">Reference proteome</keyword>
<evidence type="ECO:0000259" key="16">
    <source>
        <dbReference type="Pfam" id="PF00425"/>
    </source>
</evidence>
<dbReference type="Pfam" id="PF04715">
    <property type="entry name" value="Anth_synt_I_N"/>
    <property type="match status" value="1"/>
</dbReference>
<evidence type="ECO:0000256" key="12">
    <source>
        <dbReference type="ARBA" id="ARBA00023239"/>
    </source>
</evidence>
<evidence type="ECO:0000256" key="8">
    <source>
        <dbReference type="ARBA" id="ARBA00022723"/>
    </source>
</evidence>
<dbReference type="InterPro" id="IPR005256">
    <property type="entry name" value="Anth_synth_I_PabB"/>
</dbReference>
<keyword evidence="7 15" id="KW-0028">Amino-acid biosynthesis</keyword>
<comment type="catalytic activity">
    <reaction evidence="14 15">
        <text>chorismate + L-glutamine = anthranilate + pyruvate + L-glutamate + H(+)</text>
        <dbReference type="Rhea" id="RHEA:21732"/>
        <dbReference type="ChEBI" id="CHEBI:15361"/>
        <dbReference type="ChEBI" id="CHEBI:15378"/>
        <dbReference type="ChEBI" id="CHEBI:16567"/>
        <dbReference type="ChEBI" id="CHEBI:29748"/>
        <dbReference type="ChEBI" id="CHEBI:29985"/>
        <dbReference type="ChEBI" id="CHEBI:58359"/>
        <dbReference type="EC" id="4.1.3.27"/>
    </reaction>
</comment>
<evidence type="ECO:0000256" key="11">
    <source>
        <dbReference type="ARBA" id="ARBA00023141"/>
    </source>
</evidence>
<dbReference type="GO" id="GO:0046872">
    <property type="term" value="F:metal ion binding"/>
    <property type="evidence" value="ECO:0007669"/>
    <property type="project" value="UniProtKB-KW"/>
</dbReference>
<keyword evidence="8 15" id="KW-0479">Metal-binding</keyword>
<comment type="similarity">
    <text evidence="3 15">Belongs to the anthranilate synthase component I family.</text>
</comment>
<comment type="caution">
    <text evidence="18">The sequence shown here is derived from an EMBL/GenBank/DDBJ whole genome shotgun (WGS) entry which is preliminary data.</text>
</comment>
<comment type="function">
    <text evidence="13 15">Part of a heterotetrameric complex that catalyzes the two-step biosynthesis of anthranilate, an intermediate in the biosynthesis of L-tryptophan. In the first step, the glutamine-binding beta subunit (TrpG) of anthranilate synthase (AS) provides the glutamine amidotransferase activity which generates ammonia as a substrate that, along with chorismate, is used in the second step, catalyzed by the large alpha subunit of AS (TrpE) to produce anthranilate. In the absence of TrpG, TrpE can synthesize anthranilate directly from chorismate and high concentrations of ammonia.</text>
</comment>
<dbReference type="EC" id="4.1.3.27" evidence="5 15"/>
<evidence type="ECO:0000256" key="14">
    <source>
        <dbReference type="ARBA" id="ARBA00047683"/>
    </source>
</evidence>
<accession>A0A2T4Z9Z3</accession>
<comment type="cofactor">
    <cofactor evidence="1 15">
        <name>Mg(2+)</name>
        <dbReference type="ChEBI" id="CHEBI:18420"/>
    </cofactor>
</comment>
<dbReference type="UniPathway" id="UPA00035">
    <property type="reaction ID" value="UER00040"/>
</dbReference>
<dbReference type="InterPro" id="IPR019999">
    <property type="entry name" value="Anth_synth_I-like"/>
</dbReference>
<dbReference type="Pfam" id="PF00425">
    <property type="entry name" value="Chorismate_bind"/>
    <property type="match status" value="1"/>
</dbReference>
<dbReference type="PRINTS" id="PR00095">
    <property type="entry name" value="ANTSNTHASEI"/>
</dbReference>
<reference evidence="18 19" key="1">
    <citation type="submission" date="2018-04" db="EMBL/GenBank/DDBJ databases">
        <title>Genomic Encyclopedia of Archaeal and Bacterial Type Strains, Phase II (KMG-II): from individual species to whole genera.</title>
        <authorList>
            <person name="Goeker M."/>
        </authorList>
    </citation>
    <scope>NUCLEOTIDE SEQUENCE [LARGE SCALE GENOMIC DNA]</scope>
    <source>
        <strain evidence="18 19">DSM 45169</strain>
    </source>
</reference>
<dbReference type="PANTHER" id="PTHR11236">
    <property type="entry name" value="AMINOBENZOATE/ANTHRANILATE SYNTHASE"/>
    <property type="match status" value="1"/>
</dbReference>
<gene>
    <name evidence="15" type="primary">trpE</name>
    <name evidence="18" type="ORF">C8J48_1273</name>
</gene>
<name>A0A2T4Z9Z3_9BACL</name>
<evidence type="ECO:0000256" key="10">
    <source>
        <dbReference type="ARBA" id="ARBA00022842"/>
    </source>
</evidence>
<dbReference type="GO" id="GO:0004049">
    <property type="term" value="F:anthranilate synthase activity"/>
    <property type="evidence" value="ECO:0007669"/>
    <property type="project" value="UniProtKB-EC"/>
</dbReference>
<evidence type="ECO:0000256" key="4">
    <source>
        <dbReference type="ARBA" id="ARBA00011575"/>
    </source>
</evidence>
<dbReference type="RefSeq" id="WP_245891078.1">
    <property type="nucleotide sequence ID" value="NZ_PZZP01000001.1"/>
</dbReference>
<dbReference type="EMBL" id="PZZP01000001">
    <property type="protein sequence ID" value="PTM58685.1"/>
    <property type="molecule type" value="Genomic_DNA"/>
</dbReference>
<evidence type="ECO:0000256" key="2">
    <source>
        <dbReference type="ARBA" id="ARBA00004873"/>
    </source>
</evidence>
<dbReference type="AlphaFoldDB" id="A0A2T4Z9Z3"/>
<keyword evidence="11 15" id="KW-0057">Aromatic amino acid biosynthesis</keyword>
<comment type="subunit">
    <text evidence="4 15">Heterotetramer consisting of two non-identical subunits: a beta subunit (TrpG) and a large alpha subunit (TrpE).</text>
</comment>
<dbReference type="SUPFAM" id="SSF56322">
    <property type="entry name" value="ADC synthase"/>
    <property type="match status" value="1"/>
</dbReference>
<evidence type="ECO:0000256" key="1">
    <source>
        <dbReference type="ARBA" id="ARBA00001946"/>
    </source>
</evidence>
<evidence type="ECO:0000256" key="3">
    <source>
        <dbReference type="ARBA" id="ARBA00009562"/>
    </source>
</evidence>
<dbReference type="GO" id="GO:0000162">
    <property type="term" value="P:L-tryptophan biosynthetic process"/>
    <property type="evidence" value="ECO:0007669"/>
    <property type="project" value="UniProtKB-UniPathway"/>
</dbReference>
<dbReference type="Proteomes" id="UP000241639">
    <property type="component" value="Unassembled WGS sequence"/>
</dbReference>
<keyword evidence="12 15" id="KW-0456">Lyase</keyword>
<evidence type="ECO:0000313" key="18">
    <source>
        <dbReference type="EMBL" id="PTM58685.1"/>
    </source>
</evidence>
<sequence length="505" mass="56222">MIEPSFDRVQDLSHAYTMIPLCYTLLADTETPVSLYRRLGEPAHSFLLESADGGERQGRYSFIGTDPFLLFRSRDNHIQVTEQGSEREVVVENPFDALAELLQRYRAPRYHGFPPFLGGAVGYIGYEAITQLEPVPRATAAASDDIHLMFCDKLIIFDHLKRTMTLVINLHISAEIDLESSYRMACDRLLEWGKSLTAPRQDGQPPLSGAWQEMAVDFDRACSNTTRDRFCEAVEEAKEAIRRGDIFQLVLSQRWCWQDAPPPLAVYRVLRTLNPSPYMYLLSLGDEAIVGTSPEMLIKVTDGIVETRPIAGTRPRGRTPAEDEALAQELLADEKERAEHVMLVDLGRNDLGRVCRYGTVQVTEQMKVENYSHVMHLVSHVKGELAPDRSPLDAFRACFPAGTLTGAPKVKAMEIIASLEPEARGSYGGAIGYFSFDGNLDSCITIRTIHFRDGDAFVQAGGGIVADSLPQNEYEESRNKARGMLRALAMTEQLLSATATGAKER</sequence>
<dbReference type="Gene3D" id="3.60.120.10">
    <property type="entry name" value="Anthranilate synthase"/>
    <property type="match status" value="1"/>
</dbReference>
<dbReference type="PANTHER" id="PTHR11236:SF48">
    <property type="entry name" value="ISOCHORISMATE SYNTHASE MENF"/>
    <property type="match status" value="1"/>
</dbReference>
<dbReference type="InterPro" id="IPR006805">
    <property type="entry name" value="Anth_synth_I_N"/>
</dbReference>
<dbReference type="NCBIfam" id="TIGR00564">
    <property type="entry name" value="trpE_most"/>
    <property type="match status" value="1"/>
</dbReference>
<evidence type="ECO:0000256" key="9">
    <source>
        <dbReference type="ARBA" id="ARBA00022822"/>
    </source>
</evidence>
<feature type="domain" description="Anthranilate synthase component I N-terminal" evidence="17">
    <location>
        <begin position="28"/>
        <end position="166"/>
    </location>
</feature>
<evidence type="ECO:0000256" key="7">
    <source>
        <dbReference type="ARBA" id="ARBA00022605"/>
    </source>
</evidence>
<evidence type="ECO:0000256" key="6">
    <source>
        <dbReference type="ARBA" id="ARBA00020653"/>
    </source>
</evidence>
<evidence type="ECO:0000256" key="5">
    <source>
        <dbReference type="ARBA" id="ARBA00012266"/>
    </source>
</evidence>
<evidence type="ECO:0000313" key="19">
    <source>
        <dbReference type="Proteomes" id="UP000241639"/>
    </source>
</evidence>
<evidence type="ECO:0000256" key="13">
    <source>
        <dbReference type="ARBA" id="ARBA00025634"/>
    </source>
</evidence>
<evidence type="ECO:0000256" key="15">
    <source>
        <dbReference type="RuleBase" id="RU364045"/>
    </source>
</evidence>